<reference evidence="2 3" key="1">
    <citation type="submission" date="2024-05" db="EMBL/GenBank/DDBJ databases">
        <title>Neorhizobium sp. Rsf11, a plant growth promoting and heavy metal resistant PAH-degrader.</title>
        <authorList>
            <person name="Golubev S.N."/>
            <person name="Muratova A.Y."/>
            <person name="Markelova M.I."/>
        </authorList>
    </citation>
    <scope>NUCLEOTIDE SEQUENCE [LARGE SCALE GENOMIC DNA]</scope>
    <source>
        <strain evidence="2 3">Rsf11</strain>
    </source>
</reference>
<dbReference type="PANTHER" id="PTHR43433">
    <property type="entry name" value="HYDROLASE, ALPHA/BETA FOLD FAMILY PROTEIN"/>
    <property type="match status" value="1"/>
</dbReference>
<dbReference type="Proteomes" id="UP001496627">
    <property type="component" value="Unassembled WGS sequence"/>
</dbReference>
<dbReference type="InterPro" id="IPR050471">
    <property type="entry name" value="AB_hydrolase"/>
</dbReference>
<dbReference type="InterPro" id="IPR000073">
    <property type="entry name" value="AB_hydrolase_1"/>
</dbReference>
<comment type="caution">
    <text evidence="2">The sequence shown here is derived from an EMBL/GenBank/DDBJ whole genome shotgun (WGS) entry which is preliminary data.</text>
</comment>
<dbReference type="InterPro" id="IPR029058">
    <property type="entry name" value="AB_hydrolase_fold"/>
</dbReference>
<dbReference type="EMBL" id="JBEAAL010000014">
    <property type="protein sequence ID" value="MEQ1406792.1"/>
    <property type="molecule type" value="Genomic_DNA"/>
</dbReference>
<dbReference type="GO" id="GO:0016787">
    <property type="term" value="F:hydrolase activity"/>
    <property type="evidence" value="ECO:0007669"/>
    <property type="project" value="UniProtKB-KW"/>
</dbReference>
<name>A0ABV0M4K6_9HYPH</name>
<evidence type="ECO:0000313" key="3">
    <source>
        <dbReference type="Proteomes" id="UP001496627"/>
    </source>
</evidence>
<protein>
    <submittedName>
        <fullName evidence="2">Alpha/beta fold hydrolase</fullName>
    </submittedName>
</protein>
<keyword evidence="2" id="KW-0378">Hydrolase</keyword>
<sequence>MNDPLNSTATTRDGTKISYRLVKGSGQGRIALVHSLAMDKTFWEPTVAALDGFADALIYDCRGHGASDKPAGPYSVELFADDLADLMDHVGWSSAVVAGASMGGCVALAFAAGYPQRVEALGLFDTTACYGEDAPKAWAERADKALAEGMAALVGFQKTRWFSDSFREANPDIVEKAIAVFLKNELSAYAATCAMLGNADIRAALPKFSFPCRVAVGTEDYATPPEMARYMADNIPGASLFIMDGVRHFTPLEVPTTIAGHLKELAKAAKTA</sequence>
<evidence type="ECO:0000313" key="2">
    <source>
        <dbReference type="EMBL" id="MEQ1406792.1"/>
    </source>
</evidence>
<dbReference type="RefSeq" id="WP_227705710.1">
    <property type="nucleotide sequence ID" value="NZ_JBEAAL010000014.1"/>
</dbReference>
<feature type="domain" description="AB hydrolase-1" evidence="1">
    <location>
        <begin position="32"/>
        <end position="160"/>
    </location>
</feature>
<dbReference type="Gene3D" id="3.40.50.1820">
    <property type="entry name" value="alpha/beta hydrolase"/>
    <property type="match status" value="1"/>
</dbReference>
<keyword evidence="3" id="KW-1185">Reference proteome</keyword>
<accession>A0ABV0M4K6</accession>
<dbReference type="SUPFAM" id="SSF53474">
    <property type="entry name" value="alpha/beta-Hydrolases"/>
    <property type="match status" value="1"/>
</dbReference>
<dbReference type="Pfam" id="PF00561">
    <property type="entry name" value="Abhydrolase_1"/>
    <property type="match status" value="1"/>
</dbReference>
<organism evidence="2 3">
    <name type="scientific">Neorhizobium phenanthreniclasticum</name>
    <dbReference type="NCBI Taxonomy" id="3157917"/>
    <lineage>
        <taxon>Bacteria</taxon>
        <taxon>Pseudomonadati</taxon>
        <taxon>Pseudomonadota</taxon>
        <taxon>Alphaproteobacteria</taxon>
        <taxon>Hyphomicrobiales</taxon>
        <taxon>Rhizobiaceae</taxon>
        <taxon>Rhizobium/Agrobacterium group</taxon>
        <taxon>Neorhizobium</taxon>
    </lineage>
</organism>
<evidence type="ECO:0000259" key="1">
    <source>
        <dbReference type="Pfam" id="PF00561"/>
    </source>
</evidence>
<proteinExistence type="predicted"/>
<dbReference type="PRINTS" id="PR00111">
    <property type="entry name" value="ABHYDROLASE"/>
</dbReference>
<gene>
    <name evidence="2" type="ORF">ABK249_17835</name>
</gene>
<dbReference type="PANTHER" id="PTHR43433:SF5">
    <property type="entry name" value="AB HYDROLASE-1 DOMAIN-CONTAINING PROTEIN"/>
    <property type="match status" value="1"/>
</dbReference>